<evidence type="ECO:0000256" key="1">
    <source>
        <dbReference type="ARBA" id="ARBA00001964"/>
    </source>
</evidence>
<dbReference type="EMBL" id="MASU01000005">
    <property type="protein sequence ID" value="PXY36369.1"/>
    <property type="molecule type" value="Genomic_DNA"/>
</dbReference>
<evidence type="ECO:0000313" key="7">
    <source>
        <dbReference type="Proteomes" id="UP000247892"/>
    </source>
</evidence>
<name>A0A318MBY1_9PSEU</name>
<evidence type="ECO:0000256" key="3">
    <source>
        <dbReference type="ARBA" id="ARBA00023052"/>
    </source>
</evidence>
<comment type="caution">
    <text evidence="6">The sequence shown here is derived from an EMBL/GenBank/DDBJ whole genome shotgun (WGS) entry which is preliminary data.</text>
</comment>
<keyword evidence="2" id="KW-0560">Oxidoreductase</keyword>
<feature type="compositionally biased region" description="Low complexity" evidence="4">
    <location>
        <begin position="294"/>
        <end position="304"/>
    </location>
</feature>
<protein>
    <submittedName>
        <fullName evidence="6">Acetoin dehydrogenase</fullName>
    </submittedName>
</protein>
<comment type="cofactor">
    <cofactor evidence="1">
        <name>thiamine diphosphate</name>
        <dbReference type="ChEBI" id="CHEBI:58937"/>
    </cofactor>
</comment>
<dbReference type="AlphaFoldDB" id="A0A318MBY1"/>
<evidence type="ECO:0000259" key="5">
    <source>
        <dbReference type="Pfam" id="PF00676"/>
    </source>
</evidence>
<dbReference type="GO" id="GO:0000287">
    <property type="term" value="F:magnesium ion binding"/>
    <property type="evidence" value="ECO:0007669"/>
    <property type="project" value="UniProtKB-ARBA"/>
</dbReference>
<dbReference type="InterPro" id="IPR029061">
    <property type="entry name" value="THDP-binding"/>
</dbReference>
<dbReference type="SUPFAM" id="SSF52518">
    <property type="entry name" value="Thiamin diphosphate-binding fold (THDP-binding)"/>
    <property type="match status" value="1"/>
</dbReference>
<keyword evidence="3" id="KW-0786">Thiamine pyrophosphate</keyword>
<evidence type="ECO:0000256" key="2">
    <source>
        <dbReference type="ARBA" id="ARBA00023002"/>
    </source>
</evidence>
<dbReference type="InterPro" id="IPR050642">
    <property type="entry name" value="PDH_E1_Alpha_Subunit"/>
</dbReference>
<dbReference type="Gene3D" id="3.40.50.970">
    <property type="match status" value="1"/>
</dbReference>
<dbReference type="Proteomes" id="UP000247892">
    <property type="component" value="Unassembled WGS sequence"/>
</dbReference>
<dbReference type="CDD" id="cd02000">
    <property type="entry name" value="TPP_E1_PDC_ADC_BCADC"/>
    <property type="match status" value="1"/>
</dbReference>
<sequence length="317" mass="33350">MEVSMTREGPEADLLAMWRIRAFEEKLQELHKAGDLLGSVHLCIGQEAGPVGACTALSEQDALFATYRGHGWAIARGVPLRPLFAELLGRATGVNGGRGGSAYFSAADHGFYGENSIVGGGVPHAVGAALAGRHDGSGRIAMAVFGDGAMNQGAVPEAMNFAAAFGLPVLFLCENNRYSELTPIRDMVRNEALTDRATALGISATRIDGNDPELVRSTVARYADAARDGHGPAFVELTTQRLVGHYIGDVQQYRTRAELEEDGRAEPIARARAALAESGVDTDAVERAAREEVGAAAAAALADPPADPTTAKEHLYA</sequence>
<feature type="region of interest" description="Disordered" evidence="4">
    <location>
        <begin position="294"/>
        <end position="317"/>
    </location>
</feature>
<evidence type="ECO:0000313" key="6">
    <source>
        <dbReference type="EMBL" id="PXY36369.1"/>
    </source>
</evidence>
<dbReference type="InterPro" id="IPR001017">
    <property type="entry name" value="DH_E1"/>
</dbReference>
<dbReference type="GO" id="GO:0006086">
    <property type="term" value="P:pyruvate decarboxylation to acetyl-CoA"/>
    <property type="evidence" value="ECO:0007669"/>
    <property type="project" value="TreeGrafter"/>
</dbReference>
<gene>
    <name evidence="6" type="ORF">BA062_13235</name>
</gene>
<dbReference type="PANTHER" id="PTHR11516:SF41">
    <property type="entry name" value="3-METHYL-2-OXOBUTANOATE DEHYDROGENASE SUBUNIT ALPHA"/>
    <property type="match status" value="1"/>
</dbReference>
<dbReference type="PANTHER" id="PTHR11516">
    <property type="entry name" value="PYRUVATE DEHYDROGENASE E1 COMPONENT, ALPHA SUBUNIT BACTERIAL AND ORGANELLAR"/>
    <property type="match status" value="1"/>
</dbReference>
<proteinExistence type="predicted"/>
<keyword evidence="7" id="KW-1185">Reference proteome</keyword>
<dbReference type="GO" id="GO:0004739">
    <property type="term" value="F:pyruvate dehydrogenase (acetyl-transferring) activity"/>
    <property type="evidence" value="ECO:0007669"/>
    <property type="project" value="TreeGrafter"/>
</dbReference>
<reference evidence="6 7" key="1">
    <citation type="submission" date="2016-07" db="EMBL/GenBank/DDBJ databases">
        <title>Draft genome sequence of Prauserella sp. YIM 121212, isolated from alkaline soil.</title>
        <authorList>
            <person name="Ruckert C."/>
            <person name="Albersmeier A."/>
            <person name="Jiang C.-L."/>
            <person name="Jiang Y."/>
            <person name="Kalinowski J."/>
            <person name="Schneider O."/>
            <person name="Winkler A."/>
            <person name="Zotchev S.B."/>
        </authorList>
    </citation>
    <scope>NUCLEOTIDE SEQUENCE [LARGE SCALE GENOMIC DNA]</scope>
    <source>
        <strain evidence="6 7">YIM 121212</strain>
    </source>
</reference>
<accession>A0A318MBY1</accession>
<evidence type="ECO:0000256" key="4">
    <source>
        <dbReference type="SAM" id="MobiDB-lite"/>
    </source>
</evidence>
<organism evidence="6 7">
    <name type="scientific">Prauserella flavalba</name>
    <dbReference type="NCBI Taxonomy" id="1477506"/>
    <lineage>
        <taxon>Bacteria</taxon>
        <taxon>Bacillati</taxon>
        <taxon>Actinomycetota</taxon>
        <taxon>Actinomycetes</taxon>
        <taxon>Pseudonocardiales</taxon>
        <taxon>Pseudonocardiaceae</taxon>
        <taxon>Prauserella</taxon>
    </lineage>
</organism>
<dbReference type="Pfam" id="PF00676">
    <property type="entry name" value="E1_dh"/>
    <property type="match status" value="1"/>
</dbReference>
<feature type="domain" description="Dehydrogenase E1 component" evidence="5">
    <location>
        <begin position="17"/>
        <end position="309"/>
    </location>
</feature>